<name>A0AAF0TUR8_SOLVR</name>
<reference evidence="1" key="1">
    <citation type="submission" date="2023-08" db="EMBL/GenBank/DDBJ databases">
        <title>A de novo genome assembly of Solanum verrucosum Schlechtendal, a Mexican diploid species geographically isolated from the other diploid A-genome species in potato relatives.</title>
        <authorList>
            <person name="Hosaka K."/>
        </authorList>
    </citation>
    <scope>NUCLEOTIDE SEQUENCE</scope>
    <source>
        <tissue evidence="1">Young leaves</tissue>
    </source>
</reference>
<keyword evidence="2" id="KW-1185">Reference proteome</keyword>
<feature type="non-terminal residue" evidence="1">
    <location>
        <position position="114"/>
    </location>
</feature>
<sequence>MINRPTELCLLFSPANEEAGGEPLKGSIGWAIETYNFGSLKTLVKKMNADQGAALQGGRSHFLFLGLCWSPYVPANQAQNCNFYLFILSLHLCLQWLAVDKELKRLLVETTANQ</sequence>
<proteinExistence type="predicted"/>
<accession>A0AAF0TUR8</accession>
<dbReference type="AlphaFoldDB" id="A0AAF0TUR8"/>
<protein>
    <submittedName>
        <fullName evidence="1">Uncharacterized protein</fullName>
    </submittedName>
</protein>
<evidence type="ECO:0000313" key="1">
    <source>
        <dbReference type="EMBL" id="WMV33952.1"/>
    </source>
</evidence>
<gene>
    <name evidence="1" type="ORF">MTR67_027337</name>
</gene>
<dbReference type="Proteomes" id="UP001234989">
    <property type="component" value="Chromosome 6"/>
</dbReference>
<organism evidence="1 2">
    <name type="scientific">Solanum verrucosum</name>
    <dbReference type="NCBI Taxonomy" id="315347"/>
    <lineage>
        <taxon>Eukaryota</taxon>
        <taxon>Viridiplantae</taxon>
        <taxon>Streptophyta</taxon>
        <taxon>Embryophyta</taxon>
        <taxon>Tracheophyta</taxon>
        <taxon>Spermatophyta</taxon>
        <taxon>Magnoliopsida</taxon>
        <taxon>eudicotyledons</taxon>
        <taxon>Gunneridae</taxon>
        <taxon>Pentapetalae</taxon>
        <taxon>asterids</taxon>
        <taxon>lamiids</taxon>
        <taxon>Solanales</taxon>
        <taxon>Solanaceae</taxon>
        <taxon>Solanoideae</taxon>
        <taxon>Solaneae</taxon>
        <taxon>Solanum</taxon>
    </lineage>
</organism>
<dbReference type="EMBL" id="CP133617">
    <property type="protein sequence ID" value="WMV33952.1"/>
    <property type="molecule type" value="Genomic_DNA"/>
</dbReference>
<evidence type="ECO:0000313" key="2">
    <source>
        <dbReference type="Proteomes" id="UP001234989"/>
    </source>
</evidence>